<feature type="coiled-coil region" evidence="1">
    <location>
        <begin position="76"/>
        <end position="103"/>
    </location>
</feature>
<dbReference type="Pfam" id="PF00196">
    <property type="entry name" value="GerE"/>
    <property type="match status" value="1"/>
</dbReference>
<dbReference type="PANTHER" id="PTHR34293:SF1">
    <property type="entry name" value="HTH-TYPE TRANSCRIPTIONAL REGULATOR TRMBL2"/>
    <property type="match status" value="1"/>
</dbReference>
<comment type="caution">
    <text evidence="3">The sequence shown here is derived from an EMBL/GenBank/DDBJ whole genome shotgun (WGS) entry which is preliminary data.</text>
</comment>
<proteinExistence type="predicted"/>
<protein>
    <submittedName>
        <fullName evidence="3">LuxR C-terminal-related transcriptional regulator</fullName>
    </submittedName>
</protein>
<feature type="domain" description="HTH luxR-type" evidence="2">
    <location>
        <begin position="257"/>
        <end position="322"/>
    </location>
</feature>
<evidence type="ECO:0000259" key="2">
    <source>
        <dbReference type="PROSITE" id="PS50043"/>
    </source>
</evidence>
<name>A0ABV3EVN9_9ACTN</name>
<sequence>MLQILGLSARAERVYRAMLAHPGHGVAALAGETSLDVTDVRAALDELGDLALLRASSTGGSALRPVSPEVGLTALLATAESEAAKTQARIEATRAEIAAIAAEHERHRGIDGALRLEGIDAVRIRLEELQRMTRSEVLSLNPGGAHRPDARAAAQPLNQQALERGVVIRAICRDSFRNDADTLAYAQWMTGLGGFMRTVPTVPLQMIVIDRKVVVLPLDPGDPRAGALEVRNASMVAVACALFEQVWSVGTPFGEAPQVDDKGCTPEEITLLRMISQGDTDEAAARKLGVSLRTVRRRMAELMDRLGASSRFQAGVNAARRGWI</sequence>
<dbReference type="Proteomes" id="UP001551584">
    <property type="component" value="Unassembled WGS sequence"/>
</dbReference>
<gene>
    <name evidence="3" type="ORF">AB0D95_23735</name>
</gene>
<dbReference type="InterPro" id="IPR036388">
    <property type="entry name" value="WH-like_DNA-bd_sf"/>
</dbReference>
<dbReference type="EMBL" id="JBEZNA010000069">
    <property type="protein sequence ID" value="MEU9580235.1"/>
    <property type="molecule type" value="Genomic_DNA"/>
</dbReference>
<keyword evidence="1" id="KW-0175">Coiled coil</keyword>
<dbReference type="InterPro" id="IPR016032">
    <property type="entry name" value="Sig_transdc_resp-reg_C-effctor"/>
</dbReference>
<dbReference type="CDD" id="cd06170">
    <property type="entry name" value="LuxR_C_like"/>
    <property type="match status" value="1"/>
</dbReference>
<dbReference type="SMART" id="SM00421">
    <property type="entry name" value="HTH_LUXR"/>
    <property type="match status" value="1"/>
</dbReference>
<dbReference type="PROSITE" id="PS50043">
    <property type="entry name" value="HTH_LUXR_2"/>
    <property type="match status" value="1"/>
</dbReference>
<dbReference type="Gene3D" id="1.10.10.10">
    <property type="entry name" value="Winged helix-like DNA-binding domain superfamily/Winged helix DNA-binding domain"/>
    <property type="match status" value="2"/>
</dbReference>
<evidence type="ECO:0000256" key="1">
    <source>
        <dbReference type="SAM" id="Coils"/>
    </source>
</evidence>
<evidence type="ECO:0000313" key="3">
    <source>
        <dbReference type="EMBL" id="MEU9580235.1"/>
    </source>
</evidence>
<dbReference type="InterPro" id="IPR051797">
    <property type="entry name" value="TrmB-like"/>
</dbReference>
<organism evidence="3 4">
    <name type="scientific">Streptomyces chilikensis</name>
    <dbReference type="NCBI Taxonomy" id="1194079"/>
    <lineage>
        <taxon>Bacteria</taxon>
        <taxon>Bacillati</taxon>
        <taxon>Actinomycetota</taxon>
        <taxon>Actinomycetes</taxon>
        <taxon>Kitasatosporales</taxon>
        <taxon>Streptomycetaceae</taxon>
        <taxon>Streptomyces</taxon>
    </lineage>
</organism>
<keyword evidence="4" id="KW-1185">Reference proteome</keyword>
<accession>A0ABV3EVN9</accession>
<dbReference type="SUPFAM" id="SSF46894">
    <property type="entry name" value="C-terminal effector domain of the bipartite response regulators"/>
    <property type="match status" value="1"/>
</dbReference>
<dbReference type="InterPro" id="IPR000792">
    <property type="entry name" value="Tscrpt_reg_LuxR_C"/>
</dbReference>
<reference evidence="3 4" key="1">
    <citation type="submission" date="2024-06" db="EMBL/GenBank/DDBJ databases">
        <title>The Natural Products Discovery Center: Release of the First 8490 Sequenced Strains for Exploring Actinobacteria Biosynthetic Diversity.</title>
        <authorList>
            <person name="Kalkreuter E."/>
            <person name="Kautsar S.A."/>
            <person name="Yang D."/>
            <person name="Bader C.D."/>
            <person name="Teijaro C.N."/>
            <person name="Fluegel L."/>
            <person name="Davis C.M."/>
            <person name="Simpson J.R."/>
            <person name="Lauterbach L."/>
            <person name="Steele A.D."/>
            <person name="Gui C."/>
            <person name="Meng S."/>
            <person name="Li G."/>
            <person name="Viehrig K."/>
            <person name="Ye F."/>
            <person name="Su P."/>
            <person name="Kiefer A.F."/>
            <person name="Nichols A."/>
            <person name="Cepeda A.J."/>
            <person name="Yan W."/>
            <person name="Fan B."/>
            <person name="Jiang Y."/>
            <person name="Adhikari A."/>
            <person name="Zheng C.-J."/>
            <person name="Schuster L."/>
            <person name="Cowan T.M."/>
            <person name="Smanski M.J."/>
            <person name="Chevrette M.G."/>
            <person name="De Carvalho L.P.S."/>
            <person name="Shen B."/>
        </authorList>
    </citation>
    <scope>NUCLEOTIDE SEQUENCE [LARGE SCALE GENOMIC DNA]</scope>
    <source>
        <strain evidence="3 4">NPDC048117</strain>
    </source>
</reference>
<dbReference type="RefSeq" id="WP_359275812.1">
    <property type="nucleotide sequence ID" value="NZ_JBEZNA010000069.1"/>
</dbReference>
<dbReference type="PANTHER" id="PTHR34293">
    <property type="entry name" value="HTH-TYPE TRANSCRIPTIONAL REGULATOR TRMBL2"/>
    <property type="match status" value="1"/>
</dbReference>
<evidence type="ECO:0000313" key="4">
    <source>
        <dbReference type="Proteomes" id="UP001551584"/>
    </source>
</evidence>